<keyword evidence="1" id="KW-0472">Membrane</keyword>
<feature type="transmembrane region" description="Helical" evidence="1">
    <location>
        <begin position="100"/>
        <end position="122"/>
    </location>
</feature>
<protein>
    <recommendedName>
        <fullName evidence="4">DUF624 domain-containing protein</fullName>
    </recommendedName>
</protein>
<dbReference type="RefSeq" id="WP_306834008.1">
    <property type="nucleotide sequence ID" value="NZ_JAUSRA010000001.1"/>
</dbReference>
<feature type="transmembrane region" description="Helical" evidence="1">
    <location>
        <begin position="154"/>
        <end position="182"/>
    </location>
</feature>
<keyword evidence="1" id="KW-0812">Transmembrane</keyword>
<evidence type="ECO:0000313" key="3">
    <source>
        <dbReference type="Proteomes" id="UP001240984"/>
    </source>
</evidence>
<proteinExistence type="predicted"/>
<comment type="caution">
    <text evidence="2">The sequence shown here is derived from an EMBL/GenBank/DDBJ whole genome shotgun (WGS) entry which is preliminary data.</text>
</comment>
<dbReference type="EMBL" id="JAUSRA010000001">
    <property type="protein sequence ID" value="MDP9796997.1"/>
    <property type="molecule type" value="Genomic_DNA"/>
</dbReference>
<feature type="transmembrane region" description="Helical" evidence="1">
    <location>
        <begin position="68"/>
        <end position="88"/>
    </location>
</feature>
<evidence type="ECO:0000256" key="1">
    <source>
        <dbReference type="SAM" id="Phobius"/>
    </source>
</evidence>
<accession>A0ABT9MZX6</accession>
<keyword evidence="1" id="KW-1133">Transmembrane helix</keyword>
<sequence length="187" mass="19234">MRQARGERLALFAECVLAGLLTLIAAVPLVTLLPALGAGCDHIAAHLDGRSTALSAYPRRLLMSFRRGGLGLGALLVPVLGVLTLDLLAVRRGLPGAAPVAVICAAATITLLVVVLRAAAVWRPGGPSWPVLLRDAAVRARADPAGSLLLVGGLGMLIVCTWQLPPLVIPALGCLLMGGVAVERRIS</sequence>
<gene>
    <name evidence="2" type="ORF">J2S43_005509</name>
</gene>
<name>A0ABT9MZX6_9ACTN</name>
<dbReference type="Proteomes" id="UP001240984">
    <property type="component" value="Unassembled WGS sequence"/>
</dbReference>
<organism evidence="2 3">
    <name type="scientific">Catenuloplanes nepalensis</name>
    <dbReference type="NCBI Taxonomy" id="587533"/>
    <lineage>
        <taxon>Bacteria</taxon>
        <taxon>Bacillati</taxon>
        <taxon>Actinomycetota</taxon>
        <taxon>Actinomycetes</taxon>
        <taxon>Micromonosporales</taxon>
        <taxon>Micromonosporaceae</taxon>
        <taxon>Catenuloplanes</taxon>
    </lineage>
</organism>
<keyword evidence="3" id="KW-1185">Reference proteome</keyword>
<reference evidence="2 3" key="1">
    <citation type="submission" date="2023-07" db="EMBL/GenBank/DDBJ databases">
        <title>Sequencing the genomes of 1000 actinobacteria strains.</title>
        <authorList>
            <person name="Klenk H.-P."/>
        </authorList>
    </citation>
    <scope>NUCLEOTIDE SEQUENCE [LARGE SCALE GENOMIC DNA]</scope>
    <source>
        <strain evidence="2 3">DSM 44710</strain>
    </source>
</reference>
<evidence type="ECO:0000313" key="2">
    <source>
        <dbReference type="EMBL" id="MDP9796997.1"/>
    </source>
</evidence>
<evidence type="ECO:0008006" key="4">
    <source>
        <dbReference type="Google" id="ProtNLM"/>
    </source>
</evidence>